<sequence length="317" mass="34359">MTSTPRLTATSGLGQCDLWDGLRAPTRGYPIARPVLPRIIRSTADLRHDIEAGLRAGALHRVGRGLVARGSTAEDPELEGIAAMAHRLSGPFVVSHRSAARLLGLWLPPWDGYLHVTRSIRADHRACLDHRLVRHSGRVPPEDIRISGDLLVTSIERTVVDCARSMPVWASLPLVDSALLLGARRILLDAALARAAGARGVRRARTMIAAGTGRIGSPYESRVRGAVLAAGMPPPQTLIEVSTAHGDFEIDLGWERIRLGIEAHGRGKYGNGADPVAEAIRREALFAHGWAIIDVRTGRPVEDYLPRIAGELRRRGL</sequence>
<keyword evidence="2" id="KW-1185">Reference proteome</keyword>
<comment type="caution">
    <text evidence="1">The sequence shown here is derived from an EMBL/GenBank/DDBJ whole genome shotgun (WGS) entry which is preliminary data.</text>
</comment>
<dbReference type="RefSeq" id="WP_098467760.1">
    <property type="nucleotide sequence ID" value="NZ_PDJD01000001.1"/>
</dbReference>
<dbReference type="Proteomes" id="UP000224915">
    <property type="component" value="Unassembled WGS sequence"/>
</dbReference>
<dbReference type="EMBL" id="PDJD01000001">
    <property type="protein sequence ID" value="PFG18501.1"/>
    <property type="molecule type" value="Genomic_DNA"/>
</dbReference>
<dbReference type="AlphaFoldDB" id="A0A2A9CWI9"/>
<protein>
    <submittedName>
        <fullName evidence="1">Transcriptional regulator, AbiEi antitoxin, Type IV TA system</fullName>
    </submittedName>
</protein>
<accession>A0A2A9CWI9</accession>
<evidence type="ECO:0000313" key="1">
    <source>
        <dbReference type="EMBL" id="PFG18501.1"/>
    </source>
</evidence>
<proteinExistence type="predicted"/>
<organism evidence="1 2">
    <name type="scientific">Serinibacter salmoneus</name>
    <dbReference type="NCBI Taxonomy" id="556530"/>
    <lineage>
        <taxon>Bacteria</taxon>
        <taxon>Bacillati</taxon>
        <taxon>Actinomycetota</taxon>
        <taxon>Actinomycetes</taxon>
        <taxon>Micrococcales</taxon>
        <taxon>Beutenbergiaceae</taxon>
        <taxon>Serinibacter</taxon>
    </lineage>
</organism>
<name>A0A2A9CWI9_9MICO</name>
<evidence type="ECO:0000313" key="2">
    <source>
        <dbReference type="Proteomes" id="UP000224915"/>
    </source>
</evidence>
<dbReference type="OrthoDB" id="5517693at2"/>
<gene>
    <name evidence="1" type="ORF">ATL40_0037</name>
</gene>
<reference evidence="1 2" key="1">
    <citation type="submission" date="2017-10" db="EMBL/GenBank/DDBJ databases">
        <title>Sequencing the genomes of 1000 actinobacteria strains.</title>
        <authorList>
            <person name="Klenk H.-P."/>
        </authorList>
    </citation>
    <scope>NUCLEOTIDE SEQUENCE [LARGE SCALE GENOMIC DNA]</scope>
    <source>
        <strain evidence="1 2">DSM 21801</strain>
    </source>
</reference>